<organism evidence="1 2">
    <name type="scientific">Hymenobacter aquaticus</name>
    <dbReference type="NCBI Taxonomy" id="1867101"/>
    <lineage>
        <taxon>Bacteria</taxon>
        <taxon>Pseudomonadati</taxon>
        <taxon>Bacteroidota</taxon>
        <taxon>Cytophagia</taxon>
        <taxon>Cytophagales</taxon>
        <taxon>Hymenobacteraceae</taxon>
        <taxon>Hymenobacter</taxon>
    </lineage>
</organism>
<dbReference type="NCBIfam" id="TIGR04183">
    <property type="entry name" value="Por_Secre_tail"/>
    <property type="match status" value="1"/>
</dbReference>
<reference evidence="1 2" key="1">
    <citation type="submission" date="2019-04" db="EMBL/GenBank/DDBJ databases">
        <authorList>
            <person name="Feng G."/>
            <person name="Zhang J."/>
            <person name="Zhu H."/>
        </authorList>
    </citation>
    <scope>NUCLEOTIDE SEQUENCE [LARGE SCALE GENOMIC DNA]</scope>
    <source>
        <strain evidence="1 2">JCM 31653</strain>
    </source>
</reference>
<dbReference type="Gene3D" id="2.60.40.10">
    <property type="entry name" value="Immunoglobulins"/>
    <property type="match status" value="1"/>
</dbReference>
<evidence type="ECO:0000313" key="2">
    <source>
        <dbReference type="Proteomes" id="UP000297549"/>
    </source>
</evidence>
<comment type="caution">
    <text evidence="1">The sequence shown here is derived from an EMBL/GenBank/DDBJ whole genome shotgun (WGS) entry which is preliminary data.</text>
</comment>
<dbReference type="InterPro" id="IPR013783">
    <property type="entry name" value="Ig-like_fold"/>
</dbReference>
<dbReference type="RefSeq" id="WP_135465554.1">
    <property type="nucleotide sequence ID" value="NZ_SRLC01000003.1"/>
</dbReference>
<keyword evidence="2" id="KW-1185">Reference proteome</keyword>
<dbReference type="EMBL" id="SRLC01000003">
    <property type="protein sequence ID" value="TGE20755.1"/>
    <property type="molecule type" value="Genomic_DNA"/>
</dbReference>
<proteinExistence type="predicted"/>
<evidence type="ECO:0000313" key="1">
    <source>
        <dbReference type="EMBL" id="TGE20755.1"/>
    </source>
</evidence>
<dbReference type="InterPro" id="IPR026444">
    <property type="entry name" value="Secre_tail"/>
</dbReference>
<protein>
    <submittedName>
        <fullName evidence="1">T9SS type A sorting domain-containing protein</fullName>
    </submittedName>
</protein>
<dbReference type="OrthoDB" id="9809781at2"/>
<gene>
    <name evidence="1" type="ORF">E5K00_22505</name>
</gene>
<dbReference type="AlphaFoldDB" id="A0A4Z0PTD1"/>
<dbReference type="Proteomes" id="UP000297549">
    <property type="component" value="Unassembled WGS sequence"/>
</dbReference>
<name>A0A4Z0PTD1_9BACT</name>
<sequence length="228" mass="24134">MITPFLSVSTLRPLRLGLTLLGGISLAGHARPAAAQAPTDEAGQVSGITFTKFKSTVQAGAVQLSWSTAQEYQATHFEVLFSSTGASFAVIGQVAATGNSIPTTYTFRDPKYPAYCGTVYYKVRLVLDNGATADTPVRAVVSAPTSLLQLQASPNPFGQQLRVQISARQAGAAALSLTDTRGKVAWMQPLQLTAGLSTVEAAPLVPPGVYWLRLQQATQVQVVRLICQ</sequence>
<accession>A0A4Z0PTD1</accession>